<name>A0A915CUD8_9BILA</name>
<keyword evidence="6" id="KW-0067">ATP-binding</keyword>
<feature type="coiled-coil region" evidence="9">
    <location>
        <begin position="453"/>
        <end position="502"/>
    </location>
</feature>
<keyword evidence="9" id="KW-0175">Coiled coil</keyword>
<dbReference type="InterPro" id="IPR051234">
    <property type="entry name" value="TAO_STE20_kinase"/>
</dbReference>
<dbReference type="SMART" id="SM00220">
    <property type="entry name" value="S_TKc"/>
    <property type="match status" value="1"/>
</dbReference>
<dbReference type="PANTHER" id="PTHR47167">
    <property type="entry name" value="SERINE/THREONINE-PROTEIN KINASE TAO1-LIKE PROTEIN"/>
    <property type="match status" value="1"/>
</dbReference>
<keyword evidence="3" id="KW-0808">Transferase</keyword>
<evidence type="ECO:0000256" key="6">
    <source>
        <dbReference type="ARBA" id="ARBA00022840"/>
    </source>
</evidence>
<dbReference type="WBParaSite" id="jg12487">
    <property type="protein sequence ID" value="jg12487"/>
    <property type="gene ID" value="jg12487"/>
</dbReference>
<evidence type="ECO:0000259" key="11">
    <source>
        <dbReference type="PROSITE" id="PS50011"/>
    </source>
</evidence>
<comment type="catalytic activity">
    <reaction evidence="7">
        <text>L-threonyl-[protein] + ATP = O-phospho-L-threonyl-[protein] + ADP + H(+)</text>
        <dbReference type="Rhea" id="RHEA:46608"/>
        <dbReference type="Rhea" id="RHEA-COMP:11060"/>
        <dbReference type="Rhea" id="RHEA-COMP:11605"/>
        <dbReference type="ChEBI" id="CHEBI:15378"/>
        <dbReference type="ChEBI" id="CHEBI:30013"/>
        <dbReference type="ChEBI" id="CHEBI:30616"/>
        <dbReference type="ChEBI" id="CHEBI:61977"/>
        <dbReference type="ChEBI" id="CHEBI:456216"/>
        <dbReference type="EC" id="2.7.11.1"/>
    </reaction>
</comment>
<keyword evidence="12" id="KW-1185">Reference proteome</keyword>
<comment type="catalytic activity">
    <reaction evidence="8">
        <text>L-seryl-[protein] + ATP = O-phospho-L-seryl-[protein] + ADP + H(+)</text>
        <dbReference type="Rhea" id="RHEA:17989"/>
        <dbReference type="Rhea" id="RHEA-COMP:9863"/>
        <dbReference type="Rhea" id="RHEA-COMP:11604"/>
        <dbReference type="ChEBI" id="CHEBI:15378"/>
        <dbReference type="ChEBI" id="CHEBI:29999"/>
        <dbReference type="ChEBI" id="CHEBI:30616"/>
        <dbReference type="ChEBI" id="CHEBI:83421"/>
        <dbReference type="ChEBI" id="CHEBI:456216"/>
        <dbReference type="EC" id="2.7.11.1"/>
    </reaction>
</comment>
<keyword evidence="4" id="KW-0547">Nucleotide-binding</keyword>
<protein>
    <recommendedName>
        <fullName evidence="1">non-specific serine/threonine protein kinase</fullName>
        <ecNumber evidence="1">2.7.11.1</ecNumber>
    </recommendedName>
</protein>
<dbReference type="GO" id="GO:0005737">
    <property type="term" value="C:cytoplasm"/>
    <property type="evidence" value="ECO:0007669"/>
    <property type="project" value="TreeGrafter"/>
</dbReference>
<dbReference type="GO" id="GO:0004674">
    <property type="term" value="F:protein serine/threonine kinase activity"/>
    <property type="evidence" value="ECO:0007669"/>
    <property type="project" value="UniProtKB-KW"/>
</dbReference>
<evidence type="ECO:0000256" key="1">
    <source>
        <dbReference type="ARBA" id="ARBA00012513"/>
    </source>
</evidence>
<dbReference type="GO" id="GO:0005524">
    <property type="term" value="F:ATP binding"/>
    <property type="evidence" value="ECO:0007669"/>
    <property type="project" value="UniProtKB-KW"/>
</dbReference>
<organism evidence="12 13">
    <name type="scientific">Ditylenchus dipsaci</name>
    <dbReference type="NCBI Taxonomy" id="166011"/>
    <lineage>
        <taxon>Eukaryota</taxon>
        <taxon>Metazoa</taxon>
        <taxon>Ecdysozoa</taxon>
        <taxon>Nematoda</taxon>
        <taxon>Chromadorea</taxon>
        <taxon>Rhabditida</taxon>
        <taxon>Tylenchina</taxon>
        <taxon>Tylenchomorpha</taxon>
        <taxon>Sphaerularioidea</taxon>
        <taxon>Anguinidae</taxon>
        <taxon>Anguininae</taxon>
        <taxon>Ditylenchus</taxon>
    </lineage>
</organism>
<dbReference type="InterPro" id="IPR000719">
    <property type="entry name" value="Prot_kinase_dom"/>
</dbReference>
<dbReference type="SUPFAM" id="SSF56112">
    <property type="entry name" value="Protein kinase-like (PK-like)"/>
    <property type="match status" value="1"/>
</dbReference>
<dbReference type="Gene3D" id="1.10.510.10">
    <property type="entry name" value="Transferase(Phosphotransferase) domain 1"/>
    <property type="match status" value="1"/>
</dbReference>
<evidence type="ECO:0000256" key="7">
    <source>
        <dbReference type="ARBA" id="ARBA00047899"/>
    </source>
</evidence>
<evidence type="ECO:0000256" key="5">
    <source>
        <dbReference type="ARBA" id="ARBA00022777"/>
    </source>
</evidence>
<dbReference type="EC" id="2.7.11.1" evidence="1"/>
<dbReference type="Pfam" id="PF00069">
    <property type="entry name" value="Pkinase"/>
    <property type="match status" value="1"/>
</dbReference>
<evidence type="ECO:0000256" key="4">
    <source>
        <dbReference type="ARBA" id="ARBA00022741"/>
    </source>
</evidence>
<evidence type="ECO:0000256" key="8">
    <source>
        <dbReference type="ARBA" id="ARBA00048679"/>
    </source>
</evidence>
<dbReference type="FunFam" id="1.10.510.10:FF:000877">
    <property type="entry name" value="TAO kinase 2"/>
    <property type="match status" value="1"/>
</dbReference>
<reference evidence="13" key="1">
    <citation type="submission" date="2022-11" db="UniProtKB">
        <authorList>
            <consortium name="WormBaseParasite"/>
        </authorList>
    </citation>
    <scope>IDENTIFICATION</scope>
</reference>
<evidence type="ECO:0000256" key="2">
    <source>
        <dbReference type="ARBA" id="ARBA00022527"/>
    </source>
</evidence>
<evidence type="ECO:0000313" key="12">
    <source>
        <dbReference type="Proteomes" id="UP000887574"/>
    </source>
</evidence>
<evidence type="ECO:0000313" key="13">
    <source>
        <dbReference type="WBParaSite" id="jg12487"/>
    </source>
</evidence>
<keyword evidence="5" id="KW-0418">Kinase</keyword>
<accession>A0A915CUD8</accession>
<sequence length="875" mass="101909">MPAIVSSKPGSLKDPEVAELFSTRDPEARYSDLREIGHGSFWSCILRGGQGDERNCCDQKNGVFREASHREMHRQIVEYKACFLKEHTCWLVMEYCIGSASDIVEVHKKPLMECEIAAICEQALQGLLYLHSLRRIHRDIKAGNILLTDSGTIKLADLGSASLMCPAQSFVGTPYWMAPEVILAMDEGQYDERADIWSFGITCIELAERRPPLFNMNAMSALYHIAQNDPPCLSTGGLSNGSIPWSENFYSFVDQCLRKDPQQRLSTNACLNHSFITEPRAPGTVMELIYRTKTFVRELDHFQYRKMRKLMYLDEQQGSAASEEAYNDMITEDLSIVDPRSSGALIPEFTERRSESESTLDTSGNDLLIQAVKESYCHINWGGEESGSSTYDAEASSPPSRNESISGLQSLDQNMQARINTIRQSKFSTLRTTKLISREVEEYKRENNMYEQMIGYKRLRQQYHKELKQLEEKCKAEEEILRIRQEREYEQLLQNTQKEQTKRENDEALRKFRKSRIGTQDHQHKCFTSIQKKEYKFNKERIKAELKERGLTRSQFESAVKTAKQELLATKTQAEKKFAAEQSASLDAELKNAKHQQLIQHSTLEKQLVTNELNIRARQIDVLHALLRKYQEVTKQMEMTHFKEIESMKKRHLDSQHESEINNQQDYNKRAMEDLRKQHALQSKQQPRELRNKETQIRKQFRQAVKIQTRQFKAYQTQMVNTVPREEQKELLNRLKDEQNRKIAALADQYENTIERMVTDQTVKLESWQEEDLRTLSEKLNKELSLLSDFQERQKATLNTSIDRERVQLQDRINLRLAILEQKMNEDTVRFEQDREKQLRQLNDRQSAEIHRFKAENGLKTAEDDDDIIEGLISL</sequence>
<dbReference type="Proteomes" id="UP000887574">
    <property type="component" value="Unplaced"/>
</dbReference>
<dbReference type="AlphaFoldDB" id="A0A915CUD8"/>
<keyword evidence="2" id="KW-0723">Serine/threonine-protein kinase</keyword>
<evidence type="ECO:0000256" key="3">
    <source>
        <dbReference type="ARBA" id="ARBA00022679"/>
    </source>
</evidence>
<dbReference type="PANTHER" id="PTHR47167:SF4">
    <property type="entry name" value="SERINE_THREONINE-PROTEIN KINASE TAO"/>
    <property type="match status" value="1"/>
</dbReference>
<proteinExistence type="predicted"/>
<evidence type="ECO:0000256" key="9">
    <source>
        <dbReference type="SAM" id="Coils"/>
    </source>
</evidence>
<feature type="coiled-coil region" evidence="9">
    <location>
        <begin position="725"/>
        <end position="756"/>
    </location>
</feature>
<feature type="region of interest" description="Disordered" evidence="10">
    <location>
        <begin position="386"/>
        <end position="406"/>
    </location>
</feature>
<dbReference type="PROSITE" id="PS50011">
    <property type="entry name" value="PROTEIN_KINASE_DOM"/>
    <property type="match status" value="1"/>
</dbReference>
<feature type="domain" description="Protein kinase" evidence="11">
    <location>
        <begin position="30"/>
        <end position="276"/>
    </location>
</feature>
<dbReference type="InterPro" id="IPR011009">
    <property type="entry name" value="Kinase-like_dom_sf"/>
</dbReference>
<evidence type="ECO:0000256" key="10">
    <source>
        <dbReference type="SAM" id="MobiDB-lite"/>
    </source>
</evidence>